<feature type="non-terminal residue" evidence="1">
    <location>
        <position position="1"/>
    </location>
</feature>
<gene>
    <name evidence="1" type="ORF">PENTCL1PPCAC_7401</name>
</gene>
<dbReference type="Proteomes" id="UP001432027">
    <property type="component" value="Unassembled WGS sequence"/>
</dbReference>
<accession>A0AAV5SPD9</accession>
<organism evidence="1 2">
    <name type="scientific">Pristionchus entomophagus</name>
    <dbReference type="NCBI Taxonomy" id="358040"/>
    <lineage>
        <taxon>Eukaryota</taxon>
        <taxon>Metazoa</taxon>
        <taxon>Ecdysozoa</taxon>
        <taxon>Nematoda</taxon>
        <taxon>Chromadorea</taxon>
        <taxon>Rhabditida</taxon>
        <taxon>Rhabditina</taxon>
        <taxon>Diplogasteromorpha</taxon>
        <taxon>Diplogasteroidea</taxon>
        <taxon>Neodiplogasteridae</taxon>
        <taxon>Pristionchus</taxon>
    </lineage>
</organism>
<evidence type="ECO:0000313" key="2">
    <source>
        <dbReference type="Proteomes" id="UP001432027"/>
    </source>
</evidence>
<keyword evidence="2" id="KW-1185">Reference proteome</keyword>
<dbReference type="AlphaFoldDB" id="A0AAV5SPD9"/>
<sequence length="85" mass="9543">TNEAERIRNESLYTYASIELMNYNNECFTSQFLTQGGHITALRISEAAKTVTPEIRFDQSKLLGKSLMVARPGFPGEFVDIRAIA</sequence>
<reference evidence="1" key="1">
    <citation type="submission" date="2023-10" db="EMBL/GenBank/DDBJ databases">
        <title>Genome assembly of Pristionchus species.</title>
        <authorList>
            <person name="Yoshida K."/>
            <person name="Sommer R.J."/>
        </authorList>
    </citation>
    <scope>NUCLEOTIDE SEQUENCE</scope>
    <source>
        <strain evidence="1">RS0144</strain>
    </source>
</reference>
<evidence type="ECO:0000313" key="1">
    <source>
        <dbReference type="EMBL" id="GMS85226.1"/>
    </source>
</evidence>
<name>A0AAV5SPD9_9BILA</name>
<comment type="caution">
    <text evidence="1">The sequence shown here is derived from an EMBL/GenBank/DDBJ whole genome shotgun (WGS) entry which is preliminary data.</text>
</comment>
<feature type="non-terminal residue" evidence="1">
    <location>
        <position position="85"/>
    </location>
</feature>
<proteinExistence type="predicted"/>
<dbReference type="EMBL" id="BTSX01000002">
    <property type="protein sequence ID" value="GMS85226.1"/>
    <property type="molecule type" value="Genomic_DNA"/>
</dbReference>
<protein>
    <submittedName>
        <fullName evidence="1">Uncharacterized protein</fullName>
    </submittedName>
</protein>